<accession>A0A3E2D9E1</accession>
<dbReference type="EMBL" id="NOWI01000019">
    <property type="protein sequence ID" value="RFT42015.1"/>
    <property type="molecule type" value="Genomic_DNA"/>
</dbReference>
<dbReference type="GO" id="GO:0005886">
    <property type="term" value="C:plasma membrane"/>
    <property type="evidence" value="ECO:0007669"/>
    <property type="project" value="UniProtKB-SubCell"/>
</dbReference>
<gene>
    <name evidence="10" type="ORF">CHT91_12335</name>
</gene>
<organism evidence="10 11">
    <name type="scientific">Cutibacterium avidum</name>
    <dbReference type="NCBI Taxonomy" id="33010"/>
    <lineage>
        <taxon>Bacteria</taxon>
        <taxon>Bacillati</taxon>
        <taxon>Actinomycetota</taxon>
        <taxon>Actinomycetes</taxon>
        <taxon>Propionibacteriales</taxon>
        <taxon>Propionibacteriaceae</taxon>
        <taxon>Cutibacterium</taxon>
    </lineage>
</organism>
<evidence type="ECO:0000313" key="11">
    <source>
        <dbReference type="Proteomes" id="UP000259211"/>
    </source>
</evidence>
<keyword evidence="7 8" id="KW-0472">Membrane</keyword>
<evidence type="ECO:0000313" key="10">
    <source>
        <dbReference type="EMBL" id="RFT42015.1"/>
    </source>
</evidence>
<evidence type="ECO:0000256" key="6">
    <source>
        <dbReference type="ARBA" id="ARBA00022989"/>
    </source>
</evidence>
<sequence length="189" mass="19292">MSSRIGFQATDLALVAVFAALIAVLAVIPPIFMVGAVPFALQMIAVMLTPMVLGSVRGGCAIGLYIIVGALGLPVFSGGASGLGVLVGPTGGFLWGWLLGAFVAGAVATAVLRRRPRKSMLPVWLFLVALVDLVCVYLGGILGLMAFAKLSLNAALAANIAFVGLDLVKGILACLIATAVLTAFPRLMP</sequence>
<evidence type="ECO:0000256" key="2">
    <source>
        <dbReference type="ARBA" id="ARBA00010692"/>
    </source>
</evidence>
<keyword evidence="3 8" id="KW-0813">Transport</keyword>
<dbReference type="PANTHER" id="PTHR34295:SF4">
    <property type="entry name" value="BIOTIN TRANSPORTER BIOY-RELATED"/>
    <property type="match status" value="1"/>
</dbReference>
<feature type="transmembrane region" description="Helical" evidence="9">
    <location>
        <begin position="124"/>
        <end position="148"/>
    </location>
</feature>
<dbReference type="GO" id="GO:0015225">
    <property type="term" value="F:biotin transmembrane transporter activity"/>
    <property type="evidence" value="ECO:0007669"/>
    <property type="project" value="UniProtKB-UniRule"/>
</dbReference>
<dbReference type="Pfam" id="PF02632">
    <property type="entry name" value="BioY"/>
    <property type="match status" value="1"/>
</dbReference>
<feature type="transmembrane region" description="Helical" evidence="9">
    <location>
        <begin position="160"/>
        <end position="184"/>
    </location>
</feature>
<evidence type="ECO:0000256" key="8">
    <source>
        <dbReference type="PIRNR" id="PIRNR016661"/>
    </source>
</evidence>
<evidence type="ECO:0000256" key="5">
    <source>
        <dbReference type="ARBA" id="ARBA00022692"/>
    </source>
</evidence>
<evidence type="ECO:0000256" key="9">
    <source>
        <dbReference type="SAM" id="Phobius"/>
    </source>
</evidence>
<comment type="subcellular location">
    <subcellularLocation>
        <location evidence="1 8">Cell membrane</location>
        <topology evidence="1 8">Multi-pass membrane protein</topology>
    </subcellularLocation>
</comment>
<dbReference type="PANTHER" id="PTHR34295">
    <property type="entry name" value="BIOTIN TRANSPORTER BIOY"/>
    <property type="match status" value="1"/>
</dbReference>
<dbReference type="RefSeq" id="WP_117189829.1">
    <property type="nucleotide sequence ID" value="NZ_JAQDJS010000007.1"/>
</dbReference>
<dbReference type="Gene3D" id="1.10.1760.20">
    <property type="match status" value="1"/>
</dbReference>
<feature type="transmembrane region" description="Helical" evidence="9">
    <location>
        <begin position="12"/>
        <end position="33"/>
    </location>
</feature>
<keyword evidence="6 9" id="KW-1133">Transmembrane helix</keyword>
<dbReference type="AlphaFoldDB" id="A0A3E2D9E1"/>
<feature type="transmembrane region" description="Helical" evidence="9">
    <location>
        <begin position="63"/>
        <end position="87"/>
    </location>
</feature>
<feature type="transmembrane region" description="Helical" evidence="9">
    <location>
        <begin position="39"/>
        <end position="56"/>
    </location>
</feature>
<dbReference type="Proteomes" id="UP000259211">
    <property type="component" value="Unassembled WGS sequence"/>
</dbReference>
<comment type="similarity">
    <text evidence="2 8">Belongs to the BioY family.</text>
</comment>
<keyword evidence="4 8" id="KW-1003">Cell membrane</keyword>
<feature type="transmembrane region" description="Helical" evidence="9">
    <location>
        <begin position="93"/>
        <end position="112"/>
    </location>
</feature>
<protein>
    <recommendedName>
        <fullName evidence="8">Biotin transporter</fullName>
    </recommendedName>
</protein>
<dbReference type="PIRSF" id="PIRSF016661">
    <property type="entry name" value="BioY"/>
    <property type="match status" value="1"/>
</dbReference>
<evidence type="ECO:0000256" key="3">
    <source>
        <dbReference type="ARBA" id="ARBA00022448"/>
    </source>
</evidence>
<proteinExistence type="inferred from homology"/>
<name>A0A3E2D9E1_9ACTN</name>
<keyword evidence="5 9" id="KW-0812">Transmembrane</keyword>
<evidence type="ECO:0000256" key="1">
    <source>
        <dbReference type="ARBA" id="ARBA00004651"/>
    </source>
</evidence>
<reference evidence="10 11" key="1">
    <citation type="submission" date="2017-07" db="EMBL/GenBank/DDBJ databases">
        <authorList>
            <person name="Sun Z.S."/>
            <person name="Albrecht U."/>
            <person name="Echele G."/>
            <person name="Lee C.C."/>
        </authorList>
    </citation>
    <scope>NUCLEOTIDE SEQUENCE [LARGE SCALE GENOMIC DNA]</scope>
    <source>
        <strain evidence="10 11">P16-029</strain>
    </source>
</reference>
<dbReference type="InterPro" id="IPR003784">
    <property type="entry name" value="BioY"/>
</dbReference>
<evidence type="ECO:0000256" key="4">
    <source>
        <dbReference type="ARBA" id="ARBA00022475"/>
    </source>
</evidence>
<comment type="caution">
    <text evidence="10">The sequence shown here is derived from an EMBL/GenBank/DDBJ whole genome shotgun (WGS) entry which is preliminary data.</text>
</comment>
<evidence type="ECO:0000256" key="7">
    <source>
        <dbReference type="ARBA" id="ARBA00023136"/>
    </source>
</evidence>